<dbReference type="PANTHER" id="PTHR47260">
    <property type="entry name" value="UPF0644 PROTEIN PB2B4.06"/>
    <property type="match status" value="1"/>
</dbReference>
<name>A0A9D9HSH1_9BACT</name>
<evidence type="ECO:0000313" key="3">
    <source>
        <dbReference type="Proteomes" id="UP000823641"/>
    </source>
</evidence>
<dbReference type="SUPFAM" id="SSF54637">
    <property type="entry name" value="Thioesterase/thiol ester dehydrase-isomerase"/>
    <property type="match status" value="1"/>
</dbReference>
<sequence length="167" mass="19184">MRKLLNPWKDLEGYNCFGCAPGNAAGVRMEFYEDGDEIVSVWKPETQFQGWLNTLHGGIHSVMLDEICAWVVLRKLQTTGVTSKMETRFRKAVSTEDDYVILRARIVEQRRNLVQIKAELRNQQGEVCSEAVCQYFTFPPEKAREMYFRECSPIGDEVTLEQVIAAL</sequence>
<reference evidence="2" key="2">
    <citation type="journal article" date="2021" name="PeerJ">
        <title>Extensive microbial diversity within the chicken gut microbiome revealed by metagenomics and culture.</title>
        <authorList>
            <person name="Gilroy R."/>
            <person name="Ravi A."/>
            <person name="Getino M."/>
            <person name="Pursley I."/>
            <person name="Horton D.L."/>
            <person name="Alikhan N.F."/>
            <person name="Baker D."/>
            <person name="Gharbi K."/>
            <person name="Hall N."/>
            <person name="Watson M."/>
            <person name="Adriaenssens E.M."/>
            <person name="Foster-Nyarko E."/>
            <person name="Jarju S."/>
            <person name="Secka A."/>
            <person name="Antonio M."/>
            <person name="Oren A."/>
            <person name="Chaudhuri R.R."/>
            <person name="La Ragione R."/>
            <person name="Hildebrand F."/>
            <person name="Pallen M.J."/>
        </authorList>
    </citation>
    <scope>NUCLEOTIDE SEQUENCE</scope>
    <source>
        <strain evidence="2">G3-3990</strain>
    </source>
</reference>
<organism evidence="2 3">
    <name type="scientific">Candidatus Gallipaludibacter merdavium</name>
    <dbReference type="NCBI Taxonomy" id="2840839"/>
    <lineage>
        <taxon>Bacteria</taxon>
        <taxon>Pseudomonadati</taxon>
        <taxon>Bacteroidota</taxon>
        <taxon>Bacteroidia</taxon>
        <taxon>Bacteroidales</taxon>
        <taxon>Candidatus Gallipaludibacter</taxon>
    </lineage>
</organism>
<accession>A0A9D9HSH1</accession>
<gene>
    <name evidence="2" type="ORF">IAA73_01800</name>
</gene>
<dbReference type="Gene3D" id="3.10.129.10">
    <property type="entry name" value="Hotdog Thioesterase"/>
    <property type="match status" value="1"/>
</dbReference>
<protein>
    <submittedName>
        <fullName evidence="2">PaaI family thioesterase</fullName>
    </submittedName>
</protein>
<dbReference type="InterPro" id="IPR006683">
    <property type="entry name" value="Thioestr_dom"/>
</dbReference>
<comment type="caution">
    <text evidence="2">The sequence shown here is derived from an EMBL/GenBank/DDBJ whole genome shotgun (WGS) entry which is preliminary data.</text>
</comment>
<feature type="domain" description="Thioesterase" evidence="1">
    <location>
        <begin position="53"/>
        <end position="128"/>
    </location>
</feature>
<dbReference type="CDD" id="cd03443">
    <property type="entry name" value="PaaI_thioesterase"/>
    <property type="match status" value="1"/>
</dbReference>
<proteinExistence type="predicted"/>
<dbReference type="GO" id="GO:0016790">
    <property type="term" value="F:thiolester hydrolase activity"/>
    <property type="evidence" value="ECO:0007669"/>
    <property type="project" value="UniProtKB-ARBA"/>
</dbReference>
<evidence type="ECO:0000259" key="1">
    <source>
        <dbReference type="Pfam" id="PF03061"/>
    </source>
</evidence>
<dbReference type="AlphaFoldDB" id="A0A9D9HSH1"/>
<dbReference type="Proteomes" id="UP000823641">
    <property type="component" value="Unassembled WGS sequence"/>
</dbReference>
<dbReference type="InterPro" id="IPR052061">
    <property type="entry name" value="PTE-AB_protein"/>
</dbReference>
<reference evidence="2" key="1">
    <citation type="submission" date="2020-10" db="EMBL/GenBank/DDBJ databases">
        <authorList>
            <person name="Gilroy R."/>
        </authorList>
    </citation>
    <scope>NUCLEOTIDE SEQUENCE</scope>
    <source>
        <strain evidence="2">G3-3990</strain>
    </source>
</reference>
<evidence type="ECO:0000313" key="2">
    <source>
        <dbReference type="EMBL" id="MBO8459057.1"/>
    </source>
</evidence>
<dbReference type="Pfam" id="PF03061">
    <property type="entry name" value="4HBT"/>
    <property type="match status" value="1"/>
</dbReference>
<dbReference type="EMBL" id="JADIMG010000017">
    <property type="protein sequence ID" value="MBO8459057.1"/>
    <property type="molecule type" value="Genomic_DNA"/>
</dbReference>
<dbReference type="PANTHER" id="PTHR47260:SF3">
    <property type="entry name" value="THIOESTERASE FAMILY PROTEIN (AFU_ORTHOLOGUE AFUA_7G03960)"/>
    <property type="match status" value="1"/>
</dbReference>
<dbReference type="InterPro" id="IPR029069">
    <property type="entry name" value="HotDog_dom_sf"/>
</dbReference>